<gene>
    <name evidence="1" type="ORF">PVAP13_8NG306441</name>
</gene>
<dbReference type="EMBL" id="CM029052">
    <property type="protein sequence ID" value="KAG2559401.1"/>
    <property type="molecule type" value="Genomic_DNA"/>
</dbReference>
<accession>A0A8T0PB75</accession>
<sequence length="134" mass="14691">MAGRRVDSPTKHCYKICIYPCSGPWASCNQPIPHYSGRPDPITIPPAQAYDCSAAATGDVGHRLLRRRRQRGGSRELADPESDAAVSAFLSSAAGESSLRRWEGVSYEVEGGSAMESATVFDILFWRWQLPICC</sequence>
<protein>
    <submittedName>
        <fullName evidence="1">Uncharacterized protein</fullName>
    </submittedName>
</protein>
<evidence type="ECO:0000313" key="2">
    <source>
        <dbReference type="Proteomes" id="UP000823388"/>
    </source>
</evidence>
<evidence type="ECO:0000313" key="1">
    <source>
        <dbReference type="EMBL" id="KAG2559401.1"/>
    </source>
</evidence>
<dbReference type="AlphaFoldDB" id="A0A8T0PB75"/>
<proteinExistence type="predicted"/>
<dbReference type="Proteomes" id="UP000823388">
    <property type="component" value="Chromosome 8N"/>
</dbReference>
<reference evidence="1" key="1">
    <citation type="submission" date="2020-05" db="EMBL/GenBank/DDBJ databases">
        <title>WGS assembly of Panicum virgatum.</title>
        <authorList>
            <person name="Lovell J.T."/>
            <person name="Jenkins J."/>
            <person name="Shu S."/>
            <person name="Juenger T.E."/>
            <person name="Schmutz J."/>
        </authorList>
    </citation>
    <scope>NUCLEOTIDE SEQUENCE</scope>
    <source>
        <strain evidence="1">AP13</strain>
    </source>
</reference>
<comment type="caution">
    <text evidence="1">The sequence shown here is derived from an EMBL/GenBank/DDBJ whole genome shotgun (WGS) entry which is preliminary data.</text>
</comment>
<name>A0A8T0PB75_PANVG</name>
<organism evidence="1 2">
    <name type="scientific">Panicum virgatum</name>
    <name type="common">Blackwell switchgrass</name>
    <dbReference type="NCBI Taxonomy" id="38727"/>
    <lineage>
        <taxon>Eukaryota</taxon>
        <taxon>Viridiplantae</taxon>
        <taxon>Streptophyta</taxon>
        <taxon>Embryophyta</taxon>
        <taxon>Tracheophyta</taxon>
        <taxon>Spermatophyta</taxon>
        <taxon>Magnoliopsida</taxon>
        <taxon>Liliopsida</taxon>
        <taxon>Poales</taxon>
        <taxon>Poaceae</taxon>
        <taxon>PACMAD clade</taxon>
        <taxon>Panicoideae</taxon>
        <taxon>Panicodae</taxon>
        <taxon>Paniceae</taxon>
        <taxon>Panicinae</taxon>
        <taxon>Panicum</taxon>
        <taxon>Panicum sect. Hiantes</taxon>
    </lineage>
</organism>
<keyword evidence="2" id="KW-1185">Reference proteome</keyword>